<name>A0A9N8ZIG4_9GLOM</name>
<evidence type="ECO:0000313" key="2">
    <source>
        <dbReference type="Proteomes" id="UP000789739"/>
    </source>
</evidence>
<gene>
    <name evidence="1" type="ORF">PBRASI_LOCUS2400</name>
</gene>
<keyword evidence="2" id="KW-1185">Reference proteome</keyword>
<sequence>MSIQTDRIHPLRAITYGVLDTSGLDGLWIKMLARDQDASYLSHPPKEYASLDITIHDAVTTMCQKLVDNCRNSVDCGVVKRIKSVTVPMDVDDEPARVQLQAEAALSVLETLRQIWAYPSSDPVMDYNEGTYIAKIMIVRRVQIWNILAPNTDGNHRFKIR</sequence>
<proteinExistence type="predicted"/>
<protein>
    <submittedName>
        <fullName evidence="1">10938_t:CDS:1</fullName>
    </submittedName>
</protein>
<reference evidence="1" key="1">
    <citation type="submission" date="2021-06" db="EMBL/GenBank/DDBJ databases">
        <authorList>
            <person name="Kallberg Y."/>
            <person name="Tangrot J."/>
            <person name="Rosling A."/>
        </authorList>
    </citation>
    <scope>NUCLEOTIDE SEQUENCE</scope>
    <source>
        <strain evidence="1">BR232B</strain>
    </source>
</reference>
<dbReference type="AlphaFoldDB" id="A0A9N8ZIG4"/>
<dbReference type="EMBL" id="CAJVPI010000186">
    <property type="protein sequence ID" value="CAG8496883.1"/>
    <property type="molecule type" value="Genomic_DNA"/>
</dbReference>
<comment type="caution">
    <text evidence="1">The sequence shown here is derived from an EMBL/GenBank/DDBJ whole genome shotgun (WGS) entry which is preliminary data.</text>
</comment>
<dbReference type="Proteomes" id="UP000789739">
    <property type="component" value="Unassembled WGS sequence"/>
</dbReference>
<evidence type="ECO:0000313" key="1">
    <source>
        <dbReference type="EMBL" id="CAG8496883.1"/>
    </source>
</evidence>
<accession>A0A9N8ZIG4</accession>
<organism evidence="1 2">
    <name type="scientific">Paraglomus brasilianum</name>
    <dbReference type="NCBI Taxonomy" id="144538"/>
    <lineage>
        <taxon>Eukaryota</taxon>
        <taxon>Fungi</taxon>
        <taxon>Fungi incertae sedis</taxon>
        <taxon>Mucoromycota</taxon>
        <taxon>Glomeromycotina</taxon>
        <taxon>Glomeromycetes</taxon>
        <taxon>Paraglomerales</taxon>
        <taxon>Paraglomeraceae</taxon>
        <taxon>Paraglomus</taxon>
    </lineage>
</organism>